<dbReference type="SUPFAM" id="SSF52799">
    <property type="entry name" value="(Phosphotyrosine protein) phosphatases II"/>
    <property type="match status" value="1"/>
</dbReference>
<dbReference type="PROSITE" id="PS00383">
    <property type="entry name" value="TYR_PHOSPHATASE_1"/>
    <property type="match status" value="1"/>
</dbReference>
<evidence type="ECO:0000256" key="1">
    <source>
        <dbReference type="ARBA" id="ARBA00009580"/>
    </source>
</evidence>
<accession>A0ABT0J0E5</accession>
<name>A0ABT0J0E5_9MICO</name>
<sequence length="249" mass="25582">MTDAVPDLVPGSLSGPVPDHLVNLRDVASAAPGLRPGALLRSDAPRSGDAAPDDVVWPPRTVLDLRDPGESGEPHPLASAADVVALPVLGGTAMEGAAAPAAVPGLGELYLWMLEEPGAGHLVEAVRLVATADAPVLVHCTAGKDRTGVTVALVLALLGVDRSAIVADYERTGPHMRQVLVRAAVTANLAVPDAHVLARLPPELVTAPGWAIEAVLDRLAEHDGGVHGWYLAHGGDDTVLDALRARLSS</sequence>
<organism evidence="4 5">
    <name type="scientific">Isoptericola peretonis</name>
    <dbReference type="NCBI Taxonomy" id="2918523"/>
    <lineage>
        <taxon>Bacteria</taxon>
        <taxon>Bacillati</taxon>
        <taxon>Actinomycetota</taxon>
        <taxon>Actinomycetes</taxon>
        <taxon>Micrococcales</taxon>
        <taxon>Promicromonosporaceae</taxon>
        <taxon>Isoptericola</taxon>
    </lineage>
</organism>
<keyword evidence="5" id="KW-1185">Reference proteome</keyword>
<dbReference type="InterPro" id="IPR000387">
    <property type="entry name" value="Tyr_Pase_dom"/>
</dbReference>
<dbReference type="Proteomes" id="UP001651050">
    <property type="component" value="Unassembled WGS sequence"/>
</dbReference>
<gene>
    <name evidence="4" type="ORF">M1843_04290</name>
</gene>
<dbReference type="PROSITE" id="PS50056">
    <property type="entry name" value="TYR_PHOSPHATASE_2"/>
    <property type="match status" value="1"/>
</dbReference>
<reference evidence="4 5" key="1">
    <citation type="submission" date="2022-02" db="EMBL/GenBank/DDBJ databases">
        <title>The car tank lid bacteriome: a reservoir of bacteria with potential in bioremediation of fuel.</title>
        <authorList>
            <person name="Vidal-Verdu A."/>
            <person name="Gomez-Martinez D."/>
            <person name="Latorre-Perez A."/>
            <person name="Pereto J."/>
            <person name="Porcar M."/>
        </authorList>
    </citation>
    <scope>NUCLEOTIDE SEQUENCE [LARGE SCALE GENOMIC DNA]</scope>
    <source>
        <strain evidence="4 5">4D.3</strain>
    </source>
</reference>
<proteinExistence type="inferred from homology"/>
<evidence type="ECO:0000313" key="5">
    <source>
        <dbReference type="Proteomes" id="UP001651050"/>
    </source>
</evidence>
<dbReference type="Pfam" id="PF13350">
    <property type="entry name" value="Y_phosphatase3"/>
    <property type="match status" value="1"/>
</dbReference>
<feature type="domain" description="Tyrosine specific protein phosphatases" evidence="3">
    <location>
        <begin position="120"/>
        <end position="178"/>
    </location>
</feature>
<dbReference type="Gene3D" id="3.90.190.10">
    <property type="entry name" value="Protein tyrosine phosphatase superfamily"/>
    <property type="match status" value="1"/>
</dbReference>
<comment type="caution">
    <text evidence="4">The sequence shown here is derived from an EMBL/GenBank/DDBJ whole genome shotgun (WGS) entry which is preliminary data.</text>
</comment>
<comment type="similarity">
    <text evidence="1">Belongs to the protein-tyrosine phosphatase family.</text>
</comment>
<dbReference type="PANTHER" id="PTHR31126">
    <property type="entry name" value="TYROSINE-PROTEIN PHOSPHATASE"/>
    <property type="match status" value="1"/>
</dbReference>
<dbReference type="InterPro" id="IPR029021">
    <property type="entry name" value="Prot-tyrosine_phosphatase-like"/>
</dbReference>
<dbReference type="InterPro" id="IPR016130">
    <property type="entry name" value="Tyr_Pase_AS"/>
</dbReference>
<evidence type="ECO:0000256" key="2">
    <source>
        <dbReference type="SAM" id="MobiDB-lite"/>
    </source>
</evidence>
<dbReference type="EMBL" id="JALQCY010000001">
    <property type="protein sequence ID" value="MCK9792967.1"/>
    <property type="molecule type" value="Genomic_DNA"/>
</dbReference>
<dbReference type="PANTHER" id="PTHR31126:SF1">
    <property type="entry name" value="TYROSINE SPECIFIC PROTEIN PHOSPHATASES DOMAIN-CONTAINING PROTEIN"/>
    <property type="match status" value="1"/>
</dbReference>
<dbReference type="InterPro" id="IPR026893">
    <property type="entry name" value="Tyr/Ser_Pase_IphP-type"/>
</dbReference>
<evidence type="ECO:0000313" key="4">
    <source>
        <dbReference type="EMBL" id="MCK9792967.1"/>
    </source>
</evidence>
<feature type="compositionally biased region" description="Basic and acidic residues" evidence="2">
    <location>
        <begin position="63"/>
        <end position="73"/>
    </location>
</feature>
<feature type="region of interest" description="Disordered" evidence="2">
    <location>
        <begin position="35"/>
        <end position="76"/>
    </location>
</feature>
<protein>
    <submittedName>
        <fullName evidence="4">Tyrosine-protein phosphatase</fullName>
    </submittedName>
</protein>
<dbReference type="RefSeq" id="WP_416342809.1">
    <property type="nucleotide sequence ID" value="NZ_JALQCY010000001.1"/>
</dbReference>
<evidence type="ECO:0000259" key="3">
    <source>
        <dbReference type="PROSITE" id="PS50056"/>
    </source>
</evidence>